<dbReference type="GO" id="GO:0005737">
    <property type="term" value="C:cytoplasm"/>
    <property type="evidence" value="ECO:0007669"/>
    <property type="project" value="TreeGrafter"/>
</dbReference>
<dbReference type="InterPro" id="IPR004143">
    <property type="entry name" value="BPL_LPL_catalytic"/>
</dbReference>
<organism evidence="8 9">
    <name type="scientific">Maritimibacter harenae</name>
    <dbReference type="NCBI Taxonomy" id="2606218"/>
    <lineage>
        <taxon>Bacteria</taxon>
        <taxon>Pseudomonadati</taxon>
        <taxon>Pseudomonadota</taxon>
        <taxon>Alphaproteobacteria</taxon>
        <taxon>Rhodobacterales</taxon>
        <taxon>Roseobacteraceae</taxon>
        <taxon>Maritimibacter</taxon>
    </lineage>
</organism>
<dbReference type="InterPro" id="IPR004408">
    <property type="entry name" value="Biotin_CoA_COase_ligase"/>
</dbReference>
<evidence type="ECO:0000313" key="9">
    <source>
        <dbReference type="Proteomes" id="UP000467322"/>
    </source>
</evidence>
<evidence type="ECO:0000259" key="7">
    <source>
        <dbReference type="PROSITE" id="PS51733"/>
    </source>
</evidence>
<dbReference type="InterPro" id="IPR003142">
    <property type="entry name" value="BPL_C"/>
</dbReference>
<keyword evidence="3" id="KW-0067">ATP-binding</keyword>
<keyword evidence="9" id="KW-1185">Reference proteome</keyword>
<dbReference type="PANTHER" id="PTHR12835:SF5">
    <property type="entry name" value="BIOTIN--PROTEIN LIGASE"/>
    <property type="match status" value="1"/>
</dbReference>
<dbReference type="EMBL" id="WTUX01000017">
    <property type="protein sequence ID" value="MZR13976.1"/>
    <property type="molecule type" value="Genomic_DNA"/>
</dbReference>
<dbReference type="GO" id="GO:0005524">
    <property type="term" value="F:ATP binding"/>
    <property type="evidence" value="ECO:0007669"/>
    <property type="project" value="UniProtKB-KW"/>
</dbReference>
<evidence type="ECO:0000256" key="5">
    <source>
        <dbReference type="ARBA" id="ARBA00024227"/>
    </source>
</evidence>
<dbReference type="RefSeq" id="WP_161352103.1">
    <property type="nucleotide sequence ID" value="NZ_WTUX01000017.1"/>
</dbReference>
<keyword evidence="4" id="KW-0092">Biotin</keyword>
<dbReference type="InterPro" id="IPR008988">
    <property type="entry name" value="Transcriptional_repressor_C"/>
</dbReference>
<evidence type="ECO:0000256" key="1">
    <source>
        <dbReference type="ARBA" id="ARBA00022598"/>
    </source>
</evidence>
<dbReference type="Pfam" id="PF02237">
    <property type="entry name" value="BPL_C"/>
    <property type="match status" value="1"/>
</dbReference>
<dbReference type="NCBIfam" id="TIGR00121">
    <property type="entry name" value="birA_ligase"/>
    <property type="match status" value="1"/>
</dbReference>
<dbReference type="SUPFAM" id="SSF50037">
    <property type="entry name" value="C-terminal domain of transcriptional repressors"/>
    <property type="match status" value="1"/>
</dbReference>
<evidence type="ECO:0000256" key="3">
    <source>
        <dbReference type="ARBA" id="ARBA00022840"/>
    </source>
</evidence>
<dbReference type="EC" id="6.3.4.15" evidence="5"/>
<feature type="domain" description="BPL/LPL catalytic" evidence="7">
    <location>
        <begin position="1"/>
        <end position="188"/>
    </location>
</feature>
<evidence type="ECO:0000256" key="6">
    <source>
        <dbReference type="ARBA" id="ARBA00047846"/>
    </source>
</evidence>
<evidence type="ECO:0000256" key="4">
    <source>
        <dbReference type="ARBA" id="ARBA00023267"/>
    </source>
</evidence>
<evidence type="ECO:0000313" key="8">
    <source>
        <dbReference type="EMBL" id="MZR13976.1"/>
    </source>
</evidence>
<reference evidence="8 9" key="1">
    <citation type="submission" date="2019-12" db="EMBL/GenBank/DDBJ databases">
        <title>Maritimibacter sp. nov. sp. isolated from sea sand.</title>
        <authorList>
            <person name="Kim J."/>
            <person name="Jeong S.E."/>
            <person name="Jung H.S."/>
            <person name="Jeon C.O."/>
        </authorList>
    </citation>
    <scope>NUCLEOTIDE SEQUENCE [LARGE SCALE GENOMIC DNA]</scope>
    <source>
        <strain evidence="8 9">DP07</strain>
    </source>
</reference>
<name>A0A845M335_9RHOB</name>
<dbReference type="SUPFAM" id="SSF55681">
    <property type="entry name" value="Class II aaRS and biotin synthetases"/>
    <property type="match status" value="1"/>
</dbReference>
<dbReference type="CDD" id="cd16442">
    <property type="entry name" value="BPL"/>
    <property type="match status" value="1"/>
</dbReference>
<dbReference type="Gene3D" id="3.30.930.10">
    <property type="entry name" value="Bira Bifunctional Protein, Domain 2"/>
    <property type="match status" value="1"/>
</dbReference>
<keyword evidence="2" id="KW-0547">Nucleotide-binding</keyword>
<sequence>MSGTWPPGYGYLPLGEVTSTLDEGRARAGAMTGPTWITATHQTQARGRRGRAWAHPAGNFAATLVLPRLDDPDSAALRSFVAALALDEAFTMLTGRADAFALKWPNDVLLNGGKVAGILLESLTTRGRLTGLSIGIGVNLAHAPGGDAVEPGALPPVSLMGETGLAVSPEDFLEALAPAYARWEGQLATYGFESLRTAWLARAARLGDQVTARLPNEEITGTFRTVDATGQLVLSTPKGERCIAAGDVFF</sequence>
<accession>A0A845M335</accession>
<protein>
    <recommendedName>
        <fullName evidence="5">biotin--[biotin carboxyl-carrier protein] ligase</fullName>
        <ecNumber evidence="5">6.3.4.15</ecNumber>
    </recommendedName>
</protein>
<comment type="caution">
    <text evidence="8">The sequence shown here is derived from an EMBL/GenBank/DDBJ whole genome shotgun (WGS) entry which is preliminary data.</text>
</comment>
<dbReference type="PANTHER" id="PTHR12835">
    <property type="entry name" value="BIOTIN PROTEIN LIGASE"/>
    <property type="match status" value="1"/>
</dbReference>
<dbReference type="AlphaFoldDB" id="A0A845M335"/>
<dbReference type="Proteomes" id="UP000467322">
    <property type="component" value="Unassembled WGS sequence"/>
</dbReference>
<dbReference type="PROSITE" id="PS51733">
    <property type="entry name" value="BPL_LPL_CATALYTIC"/>
    <property type="match status" value="1"/>
</dbReference>
<proteinExistence type="predicted"/>
<dbReference type="InterPro" id="IPR045864">
    <property type="entry name" value="aa-tRNA-synth_II/BPL/LPL"/>
</dbReference>
<gene>
    <name evidence="8" type="ORF">GQE99_13220</name>
</gene>
<dbReference type="GO" id="GO:0004077">
    <property type="term" value="F:biotin--[biotin carboxyl-carrier protein] ligase activity"/>
    <property type="evidence" value="ECO:0007669"/>
    <property type="project" value="UniProtKB-EC"/>
</dbReference>
<dbReference type="Gene3D" id="2.30.30.100">
    <property type="match status" value="1"/>
</dbReference>
<dbReference type="Pfam" id="PF03099">
    <property type="entry name" value="BPL_LplA_LipB"/>
    <property type="match status" value="1"/>
</dbReference>
<evidence type="ECO:0000256" key="2">
    <source>
        <dbReference type="ARBA" id="ARBA00022741"/>
    </source>
</evidence>
<keyword evidence="1 8" id="KW-0436">Ligase</keyword>
<comment type="catalytic activity">
    <reaction evidence="6">
        <text>biotin + L-lysyl-[protein] + ATP = N(6)-biotinyl-L-lysyl-[protein] + AMP + diphosphate + H(+)</text>
        <dbReference type="Rhea" id="RHEA:11756"/>
        <dbReference type="Rhea" id="RHEA-COMP:9752"/>
        <dbReference type="Rhea" id="RHEA-COMP:10505"/>
        <dbReference type="ChEBI" id="CHEBI:15378"/>
        <dbReference type="ChEBI" id="CHEBI:29969"/>
        <dbReference type="ChEBI" id="CHEBI:30616"/>
        <dbReference type="ChEBI" id="CHEBI:33019"/>
        <dbReference type="ChEBI" id="CHEBI:57586"/>
        <dbReference type="ChEBI" id="CHEBI:83144"/>
        <dbReference type="ChEBI" id="CHEBI:456215"/>
        <dbReference type="EC" id="6.3.4.15"/>
    </reaction>
</comment>